<proteinExistence type="predicted"/>
<comment type="caution">
    <text evidence="2">The sequence shown here is derived from an EMBL/GenBank/DDBJ whole genome shotgun (WGS) entry which is preliminary data.</text>
</comment>
<feature type="transmembrane region" description="Helical" evidence="1">
    <location>
        <begin position="139"/>
        <end position="157"/>
    </location>
</feature>
<dbReference type="EMBL" id="VKKU01000001">
    <property type="protein sequence ID" value="TSB04878.1"/>
    <property type="molecule type" value="Genomic_DNA"/>
</dbReference>
<keyword evidence="1" id="KW-1133">Transmembrane helix</keyword>
<keyword evidence="3" id="KW-1185">Reference proteome</keyword>
<feature type="transmembrane region" description="Helical" evidence="1">
    <location>
        <begin position="80"/>
        <end position="102"/>
    </location>
</feature>
<feature type="transmembrane region" description="Helical" evidence="1">
    <location>
        <begin position="12"/>
        <end position="36"/>
    </location>
</feature>
<feature type="transmembrane region" description="Helical" evidence="1">
    <location>
        <begin position="108"/>
        <end position="127"/>
    </location>
</feature>
<evidence type="ECO:0000313" key="2">
    <source>
        <dbReference type="EMBL" id="TSB04878.1"/>
    </source>
</evidence>
<organism evidence="2 3">
    <name type="scientific">Sphingorhabdus contaminans</name>
    <dbReference type="NCBI Taxonomy" id="1343899"/>
    <lineage>
        <taxon>Bacteria</taxon>
        <taxon>Pseudomonadati</taxon>
        <taxon>Pseudomonadota</taxon>
        <taxon>Alphaproteobacteria</taxon>
        <taxon>Sphingomonadales</taxon>
        <taxon>Sphingomonadaceae</taxon>
        <taxon>Sphingorhabdus</taxon>
    </lineage>
</organism>
<feature type="transmembrane region" description="Helical" evidence="1">
    <location>
        <begin position="48"/>
        <end position="68"/>
    </location>
</feature>
<evidence type="ECO:0000313" key="3">
    <source>
        <dbReference type="Proteomes" id="UP000320160"/>
    </source>
</evidence>
<accession>A0A553WJN5</accession>
<dbReference type="Pfam" id="PF11911">
    <property type="entry name" value="DUF3429"/>
    <property type="match status" value="1"/>
</dbReference>
<name>A0A553WJN5_9SPHN</name>
<keyword evidence="1" id="KW-0812">Transmembrane</keyword>
<reference evidence="2 3" key="1">
    <citation type="submission" date="2019-07" db="EMBL/GenBank/DDBJ databases">
        <authorList>
            <person name="Park M."/>
        </authorList>
    </citation>
    <scope>NUCLEOTIDE SEQUENCE [LARGE SCALE GENOMIC DNA]</scope>
    <source>
        <strain evidence="2 3">KCTC32445</strain>
    </source>
</reference>
<gene>
    <name evidence="2" type="ORF">FOM92_05630</name>
</gene>
<dbReference type="RefSeq" id="WP_143775794.1">
    <property type="nucleotide sequence ID" value="NZ_VKKU01000001.1"/>
</dbReference>
<sequence length="158" mass="17153">MNNISTTSSSNLPQTALIAGYSGLLPQILAAILVFTDSEYRWTGLAAAYGYAALIFSFLGGIWWGFGMTARKTDAAAGPIFILAVAPSLIAFATYLPWIWGWEWPGPSLAWIGIFLIASPLADRWLQHCCHLPAGWMKLRWHLSLGLGGLTLLLAVMA</sequence>
<evidence type="ECO:0000256" key="1">
    <source>
        <dbReference type="SAM" id="Phobius"/>
    </source>
</evidence>
<protein>
    <submittedName>
        <fullName evidence="2">DUF3429 domain-containing protein</fullName>
    </submittedName>
</protein>
<dbReference type="OrthoDB" id="5297436at2"/>
<keyword evidence="1" id="KW-0472">Membrane</keyword>
<dbReference type="InterPro" id="IPR021836">
    <property type="entry name" value="DUF3429"/>
</dbReference>
<dbReference type="AlphaFoldDB" id="A0A553WJN5"/>
<dbReference type="Proteomes" id="UP000320160">
    <property type="component" value="Unassembled WGS sequence"/>
</dbReference>